<dbReference type="Proteomes" id="UP000237347">
    <property type="component" value="Unassembled WGS sequence"/>
</dbReference>
<evidence type="ECO:0000313" key="4">
    <source>
        <dbReference type="EMBL" id="KAK7816680.1"/>
    </source>
</evidence>
<keyword evidence="2" id="KW-0017">Alkaloid metabolism</keyword>
<dbReference type="Pfam" id="PF00407">
    <property type="entry name" value="Bet_v_1"/>
    <property type="match status" value="1"/>
</dbReference>
<dbReference type="SUPFAM" id="SSF55961">
    <property type="entry name" value="Bet v1-like"/>
    <property type="match status" value="1"/>
</dbReference>
<name>A0AAW0IPN7_QUESU</name>
<dbReference type="Gramene" id="rna-CFP56_68016">
    <property type="protein sequence ID" value="cds-POE98523.1"/>
    <property type="gene ID" value="gene-CFP56_68016"/>
</dbReference>
<proteinExistence type="inferred from homology"/>
<comment type="caution">
    <text evidence="4">The sequence shown here is derived from an EMBL/GenBank/DDBJ whole genome shotgun (WGS) entry which is preliminary data.</text>
</comment>
<evidence type="ECO:0000259" key="3">
    <source>
        <dbReference type="Pfam" id="PF00407"/>
    </source>
</evidence>
<dbReference type="GO" id="GO:0005737">
    <property type="term" value="C:cytoplasm"/>
    <property type="evidence" value="ECO:0007669"/>
    <property type="project" value="TreeGrafter"/>
</dbReference>
<sequence length="174" mass="19568">MSGQLSHELEVNVPASEAWELYGRLGLAKLLVEDGSIVEKIEVIEGDGGIGTILKKTYTPDMIIDKAIQTDKYRSSHGFSVQREKFTKYDNEKRMKELEVMEGGYLDLGLTLFRVRFEIIEKDNDSCIIKSTIEYDIKEEAVANTSNVTTDLVAKIGEIAKNYLIKNKATKNAE</sequence>
<evidence type="ECO:0000313" key="5">
    <source>
        <dbReference type="Proteomes" id="UP000237347"/>
    </source>
</evidence>
<dbReference type="Gene3D" id="3.30.530.20">
    <property type="match status" value="1"/>
</dbReference>
<evidence type="ECO:0000256" key="1">
    <source>
        <dbReference type="ARBA" id="ARBA00009744"/>
    </source>
</evidence>
<dbReference type="GO" id="GO:0005634">
    <property type="term" value="C:nucleus"/>
    <property type="evidence" value="ECO:0007669"/>
    <property type="project" value="TreeGrafter"/>
</dbReference>
<dbReference type="EMBL" id="PKMF04000924">
    <property type="protein sequence ID" value="KAK7816680.1"/>
    <property type="molecule type" value="Genomic_DNA"/>
</dbReference>
<dbReference type="GO" id="GO:0010427">
    <property type="term" value="F:abscisic acid binding"/>
    <property type="evidence" value="ECO:0007669"/>
    <property type="project" value="TreeGrafter"/>
</dbReference>
<dbReference type="GO" id="GO:0006952">
    <property type="term" value="P:defense response"/>
    <property type="evidence" value="ECO:0007669"/>
    <property type="project" value="InterPro"/>
</dbReference>
<dbReference type="GO" id="GO:0038023">
    <property type="term" value="F:signaling receptor activity"/>
    <property type="evidence" value="ECO:0007669"/>
    <property type="project" value="TreeGrafter"/>
</dbReference>
<dbReference type="CDD" id="cd07816">
    <property type="entry name" value="Bet_v1-like"/>
    <property type="match status" value="1"/>
</dbReference>
<feature type="domain" description="Bet v I/Major latex protein" evidence="3">
    <location>
        <begin position="6"/>
        <end position="166"/>
    </location>
</feature>
<dbReference type="PANTHER" id="PTHR31213:SF19">
    <property type="entry name" value="BET V I_MAJOR LATEX PROTEIN DOMAIN-CONTAINING PROTEIN"/>
    <property type="match status" value="1"/>
</dbReference>
<dbReference type="GO" id="GO:0004864">
    <property type="term" value="F:protein phosphatase inhibitor activity"/>
    <property type="evidence" value="ECO:0007669"/>
    <property type="project" value="TreeGrafter"/>
</dbReference>
<dbReference type="PANTHER" id="PTHR31213">
    <property type="entry name" value="OS08G0374000 PROTEIN-RELATED"/>
    <property type="match status" value="1"/>
</dbReference>
<comment type="similarity">
    <text evidence="1">Belongs to the BetVI family.</text>
</comment>
<evidence type="ECO:0000256" key="2">
    <source>
        <dbReference type="ARBA" id="ARBA00022589"/>
    </source>
</evidence>
<dbReference type="InterPro" id="IPR023393">
    <property type="entry name" value="START-like_dom_sf"/>
</dbReference>
<dbReference type="GO" id="GO:0009738">
    <property type="term" value="P:abscisic acid-activated signaling pathway"/>
    <property type="evidence" value="ECO:0007669"/>
    <property type="project" value="TreeGrafter"/>
</dbReference>
<dbReference type="AlphaFoldDB" id="A0AAW0IPN7"/>
<accession>A0AAW0IPN7</accession>
<keyword evidence="5" id="KW-1185">Reference proteome</keyword>
<dbReference type="InterPro" id="IPR000916">
    <property type="entry name" value="Bet_v_I/MLP"/>
</dbReference>
<dbReference type="InterPro" id="IPR050279">
    <property type="entry name" value="Plant_def-hormone_signal"/>
</dbReference>
<dbReference type="GO" id="GO:0009820">
    <property type="term" value="P:alkaloid metabolic process"/>
    <property type="evidence" value="ECO:0007669"/>
    <property type="project" value="UniProtKB-KW"/>
</dbReference>
<organism evidence="4 5">
    <name type="scientific">Quercus suber</name>
    <name type="common">Cork oak</name>
    <dbReference type="NCBI Taxonomy" id="58331"/>
    <lineage>
        <taxon>Eukaryota</taxon>
        <taxon>Viridiplantae</taxon>
        <taxon>Streptophyta</taxon>
        <taxon>Embryophyta</taxon>
        <taxon>Tracheophyta</taxon>
        <taxon>Spermatophyta</taxon>
        <taxon>Magnoliopsida</taxon>
        <taxon>eudicotyledons</taxon>
        <taxon>Gunneridae</taxon>
        <taxon>Pentapetalae</taxon>
        <taxon>rosids</taxon>
        <taxon>fabids</taxon>
        <taxon>Fagales</taxon>
        <taxon>Fagaceae</taxon>
        <taxon>Quercus</taxon>
    </lineage>
</organism>
<gene>
    <name evidence="4" type="primary">NCS2_3</name>
    <name evidence="4" type="ORF">CFP56_043725</name>
</gene>
<reference evidence="4 5" key="1">
    <citation type="journal article" date="2018" name="Sci. Data">
        <title>The draft genome sequence of cork oak.</title>
        <authorList>
            <person name="Ramos A.M."/>
            <person name="Usie A."/>
            <person name="Barbosa P."/>
            <person name="Barros P.M."/>
            <person name="Capote T."/>
            <person name="Chaves I."/>
            <person name="Simoes F."/>
            <person name="Abreu I."/>
            <person name="Carrasquinho I."/>
            <person name="Faro C."/>
            <person name="Guimaraes J.B."/>
            <person name="Mendonca D."/>
            <person name="Nobrega F."/>
            <person name="Rodrigues L."/>
            <person name="Saibo N.J.M."/>
            <person name="Varela M.C."/>
            <person name="Egas C."/>
            <person name="Matos J."/>
            <person name="Miguel C.M."/>
            <person name="Oliveira M.M."/>
            <person name="Ricardo C.P."/>
            <person name="Goncalves S."/>
        </authorList>
    </citation>
    <scope>NUCLEOTIDE SEQUENCE [LARGE SCALE GENOMIC DNA]</scope>
    <source>
        <strain evidence="5">cv. HL8</strain>
    </source>
</reference>
<protein>
    <submittedName>
        <fullName evidence="4">S-norcoclaurine synthase 2</fullName>
    </submittedName>
</protein>